<feature type="region of interest" description="Disordered" evidence="10">
    <location>
        <begin position="92"/>
        <end position="125"/>
    </location>
</feature>
<dbReference type="PANTHER" id="PTHR31618:SF16">
    <property type="entry name" value="MECHANOSENSITIVE ION CHANNEL PROTEIN"/>
    <property type="match status" value="1"/>
</dbReference>
<feature type="transmembrane region" description="Helical" evidence="11">
    <location>
        <begin position="252"/>
        <end position="271"/>
    </location>
</feature>
<feature type="transmembrane region" description="Helical" evidence="11">
    <location>
        <begin position="366"/>
        <end position="384"/>
    </location>
</feature>
<keyword evidence="14" id="KW-1185">Reference proteome</keyword>
<dbReference type="EMBL" id="JAVXUO010002326">
    <property type="protein sequence ID" value="KAK2974268.1"/>
    <property type="molecule type" value="Genomic_DNA"/>
</dbReference>
<feature type="compositionally biased region" description="Polar residues" evidence="10">
    <location>
        <begin position="210"/>
        <end position="220"/>
    </location>
</feature>
<evidence type="ECO:0000313" key="14">
    <source>
        <dbReference type="Proteomes" id="UP001187471"/>
    </source>
</evidence>
<name>A0AA88QQA2_9ASTE</name>
<comment type="subcellular location">
    <subcellularLocation>
        <location evidence="1">Membrane</location>
        <topology evidence="1">Multi-pass membrane protein</topology>
    </subcellularLocation>
</comment>
<protein>
    <recommendedName>
        <fullName evidence="9">Mechanosensitive ion channel protein</fullName>
    </recommendedName>
</protein>
<feature type="transmembrane region" description="Helical" evidence="11">
    <location>
        <begin position="324"/>
        <end position="346"/>
    </location>
</feature>
<dbReference type="PIRSF" id="PIRSF017209">
    <property type="entry name" value="Memb_At2g17000_prd"/>
    <property type="match status" value="1"/>
</dbReference>
<reference evidence="13" key="1">
    <citation type="submission" date="2022-12" db="EMBL/GenBank/DDBJ databases">
        <title>Draft genome assemblies for two species of Escallonia (Escalloniales).</title>
        <authorList>
            <person name="Chanderbali A."/>
            <person name="Dervinis C."/>
            <person name="Anghel I."/>
            <person name="Soltis D."/>
            <person name="Soltis P."/>
            <person name="Zapata F."/>
        </authorList>
    </citation>
    <scope>NUCLEOTIDE SEQUENCE</scope>
    <source>
        <strain evidence="13">UCBG92.1500</strain>
        <tissue evidence="13">Leaf</tissue>
    </source>
</reference>
<evidence type="ECO:0000256" key="7">
    <source>
        <dbReference type="ARBA" id="ARBA00023136"/>
    </source>
</evidence>
<evidence type="ECO:0000313" key="13">
    <source>
        <dbReference type="EMBL" id="KAK2974268.1"/>
    </source>
</evidence>
<dbReference type="InterPro" id="IPR006685">
    <property type="entry name" value="MscS_channel_2nd"/>
</dbReference>
<feature type="region of interest" description="Disordered" evidence="10">
    <location>
        <begin position="195"/>
        <end position="220"/>
    </location>
</feature>
<dbReference type="GO" id="GO:0050982">
    <property type="term" value="P:detection of mechanical stimulus"/>
    <property type="evidence" value="ECO:0007669"/>
    <property type="project" value="UniProtKB-ARBA"/>
</dbReference>
<keyword evidence="4 11" id="KW-0812">Transmembrane</keyword>
<feature type="domain" description="Mechanosensitive ion channel MscS" evidence="12">
    <location>
        <begin position="671"/>
        <end position="736"/>
    </location>
</feature>
<keyword evidence="3" id="KW-0813">Transport</keyword>
<dbReference type="FunFam" id="2.30.30.60:FF:000003">
    <property type="entry name" value="Predicted mechanosensitive ion channel"/>
    <property type="match status" value="1"/>
</dbReference>
<dbReference type="GO" id="GO:0006820">
    <property type="term" value="P:monoatomic anion transport"/>
    <property type="evidence" value="ECO:0007669"/>
    <property type="project" value="TreeGrafter"/>
</dbReference>
<evidence type="ECO:0000259" key="12">
    <source>
        <dbReference type="Pfam" id="PF00924"/>
    </source>
</evidence>
<dbReference type="Proteomes" id="UP001187471">
    <property type="component" value="Unassembled WGS sequence"/>
</dbReference>
<feature type="compositionally biased region" description="Polar residues" evidence="10">
    <location>
        <begin position="30"/>
        <end position="42"/>
    </location>
</feature>
<evidence type="ECO:0000256" key="10">
    <source>
        <dbReference type="SAM" id="MobiDB-lite"/>
    </source>
</evidence>
<dbReference type="PANTHER" id="PTHR31618">
    <property type="entry name" value="MECHANOSENSITIVE ION CHANNEL PROTEIN 5"/>
    <property type="match status" value="1"/>
</dbReference>
<dbReference type="Pfam" id="PF00924">
    <property type="entry name" value="MS_channel_2nd"/>
    <property type="match status" value="1"/>
</dbReference>
<evidence type="ECO:0000256" key="6">
    <source>
        <dbReference type="ARBA" id="ARBA00023065"/>
    </source>
</evidence>
<gene>
    <name evidence="13" type="ORF">RJ640_016754</name>
</gene>
<dbReference type="SUPFAM" id="SSF50182">
    <property type="entry name" value="Sm-like ribonucleoproteins"/>
    <property type="match status" value="1"/>
</dbReference>
<feature type="transmembrane region" description="Helical" evidence="11">
    <location>
        <begin position="161"/>
        <end position="179"/>
    </location>
</feature>
<comment type="similarity">
    <text evidence="2 9">Belongs to the MscS (TC 1.A.23) family.</text>
</comment>
<evidence type="ECO:0000256" key="2">
    <source>
        <dbReference type="ARBA" id="ARBA00008017"/>
    </source>
</evidence>
<keyword evidence="5 11" id="KW-1133">Transmembrane helix</keyword>
<evidence type="ECO:0000256" key="11">
    <source>
        <dbReference type="SAM" id="Phobius"/>
    </source>
</evidence>
<feature type="region of interest" description="Disordered" evidence="10">
    <location>
        <begin position="1"/>
        <end position="46"/>
    </location>
</feature>
<accession>A0AA88QQA2</accession>
<dbReference type="InterPro" id="IPR016688">
    <property type="entry name" value="MscS-like_plants/fungi"/>
</dbReference>
<keyword evidence="6" id="KW-0406">Ion transport</keyword>
<dbReference type="AlphaFoldDB" id="A0AA88QQA2"/>
<dbReference type="GO" id="GO:0005886">
    <property type="term" value="C:plasma membrane"/>
    <property type="evidence" value="ECO:0007669"/>
    <property type="project" value="UniProtKB-UniRule"/>
</dbReference>
<feature type="transmembrane region" description="Helical" evidence="11">
    <location>
        <begin position="659"/>
        <end position="682"/>
    </location>
</feature>
<evidence type="ECO:0000256" key="4">
    <source>
        <dbReference type="ARBA" id="ARBA00022692"/>
    </source>
</evidence>
<dbReference type="InterPro" id="IPR010920">
    <property type="entry name" value="LSM_dom_sf"/>
</dbReference>
<keyword evidence="7 9" id="KW-0472">Membrane</keyword>
<evidence type="ECO:0000256" key="8">
    <source>
        <dbReference type="ARBA" id="ARBA00023303"/>
    </source>
</evidence>
<evidence type="ECO:0000256" key="1">
    <source>
        <dbReference type="ARBA" id="ARBA00004141"/>
    </source>
</evidence>
<feature type="compositionally biased region" description="Basic and acidic residues" evidence="10">
    <location>
        <begin position="195"/>
        <end position="205"/>
    </location>
</feature>
<sequence length="859" mass="97711">MAFFKKSFKSNGSYKIPAETHEHIPILSDPNGNSRPVRTSSLDPDDVVIKIEGEDSPPSKLIGRFAKQQEEGNGEMSFDADFEMGDFRDFHNPKDFVSKPQAPSSMNGGRDKHDNNADASIGDDEGEIQEQKDNSRFPYMSPASEGNNGSGEKSTELLLCLYAFVMVVLHILDQLFAGFRRETILSRSKTKSRLEDPVEMTDRRSGRMGISNQNKSGTLAKSGQVDEEDDFLLEEDIPDNYKNIENLNALTLIQWVSLAFIVIALVCTLSISKWMEKDLRGLEMWKWEVLVLVLICGWLVSGWGVRVVVFCIERNFVLRKKVLYFVYGVRNAVQNCIWLGLVLLAWHLMFHKEVEGSIKFLRNVDSIMLCMLVSTLLWLGKTLLVKVLASSFHVSTFFDRIQESLFNQYVIETLSGPPLIEARKNREEEAKTMAEVSNFESAGSKVSAEIKATTLEFTKSPRVRAARVTSTRNSGALTSKKQDDGIPIDHLQKLNPKNISAWNMKRWMNVVRHGVMSTLDEQILDSAHEDDSTRHIRSEFEAKVAARKIFRNVAKADSKFIYLEDLLRYLEEKEALKTMSLLEGSSECEQINKSSLKNWVVKAFSERRALALTLNDTKTAVKKLHKMVNVLVSIVAVVICLGILGVQTRKILPFITSQFLVVAFIFGNTLKTLFEAIIFLFVMHPFDVGDRCEIDGVQMIVEEMSILTTTFLRYDSQKIMFPNSTLATKPISNYNRSPDMGDSIDFFVHIATPEEKVSIIKERITSYIESKNDHWHPAPTIVVMNFVGLNILKMSLWPKHRMNHQDMGEKFARRTLLIEEIVKIFKELDFEYHLRPIDIHVRSLPPMESSQLASSWTIC</sequence>
<proteinExistence type="inferred from homology"/>
<dbReference type="InterPro" id="IPR023408">
    <property type="entry name" value="MscS_beta-dom_sf"/>
</dbReference>
<evidence type="ECO:0000256" key="9">
    <source>
        <dbReference type="PIRNR" id="PIRNR017209"/>
    </source>
</evidence>
<organism evidence="13 14">
    <name type="scientific">Escallonia rubra</name>
    <dbReference type="NCBI Taxonomy" id="112253"/>
    <lineage>
        <taxon>Eukaryota</taxon>
        <taxon>Viridiplantae</taxon>
        <taxon>Streptophyta</taxon>
        <taxon>Embryophyta</taxon>
        <taxon>Tracheophyta</taxon>
        <taxon>Spermatophyta</taxon>
        <taxon>Magnoliopsida</taxon>
        <taxon>eudicotyledons</taxon>
        <taxon>Gunneridae</taxon>
        <taxon>Pentapetalae</taxon>
        <taxon>asterids</taxon>
        <taxon>campanulids</taxon>
        <taxon>Escalloniales</taxon>
        <taxon>Escalloniaceae</taxon>
        <taxon>Escallonia</taxon>
    </lineage>
</organism>
<keyword evidence="8" id="KW-0407">Ion channel</keyword>
<dbReference type="GO" id="GO:0008381">
    <property type="term" value="F:mechanosensitive monoatomic ion channel activity"/>
    <property type="evidence" value="ECO:0007669"/>
    <property type="project" value="TreeGrafter"/>
</dbReference>
<evidence type="ECO:0000256" key="5">
    <source>
        <dbReference type="ARBA" id="ARBA00022989"/>
    </source>
</evidence>
<evidence type="ECO:0000256" key="3">
    <source>
        <dbReference type="ARBA" id="ARBA00022448"/>
    </source>
</evidence>
<dbReference type="Gene3D" id="2.30.30.60">
    <property type="match status" value="1"/>
</dbReference>
<comment type="caution">
    <text evidence="13">The sequence shown here is derived from an EMBL/GenBank/DDBJ whole genome shotgun (WGS) entry which is preliminary data.</text>
</comment>
<feature type="transmembrane region" description="Helical" evidence="11">
    <location>
        <begin position="628"/>
        <end position="647"/>
    </location>
</feature>
<feature type="transmembrane region" description="Helical" evidence="11">
    <location>
        <begin position="291"/>
        <end position="312"/>
    </location>
</feature>